<evidence type="ECO:0000313" key="1">
    <source>
        <dbReference type="EMBL" id="KMU76760.1"/>
    </source>
</evidence>
<dbReference type="AlphaFoldDB" id="A0A0J8QXI8"/>
<proteinExistence type="predicted"/>
<organism evidence="1 2">
    <name type="scientific">Coccidioides immitis RMSCC 3703</name>
    <dbReference type="NCBI Taxonomy" id="454286"/>
    <lineage>
        <taxon>Eukaryota</taxon>
        <taxon>Fungi</taxon>
        <taxon>Dikarya</taxon>
        <taxon>Ascomycota</taxon>
        <taxon>Pezizomycotina</taxon>
        <taxon>Eurotiomycetes</taxon>
        <taxon>Eurotiomycetidae</taxon>
        <taxon>Onygenales</taxon>
        <taxon>Onygenaceae</taxon>
        <taxon>Coccidioides</taxon>
    </lineage>
</organism>
<accession>A0A0J8QXI8</accession>
<name>A0A0J8QXI8_COCIT</name>
<protein>
    <submittedName>
        <fullName evidence="1">Uncharacterized protein</fullName>
    </submittedName>
</protein>
<evidence type="ECO:0000313" key="2">
    <source>
        <dbReference type="Proteomes" id="UP000054559"/>
    </source>
</evidence>
<dbReference type="Proteomes" id="UP000054559">
    <property type="component" value="Unassembled WGS sequence"/>
</dbReference>
<gene>
    <name evidence="1" type="ORF">CISG_05903</name>
</gene>
<dbReference type="EMBL" id="DS268148">
    <property type="protein sequence ID" value="KMU76760.1"/>
    <property type="molecule type" value="Genomic_DNA"/>
</dbReference>
<reference evidence="2" key="1">
    <citation type="journal article" date="2010" name="Genome Res.">
        <title>Population genomic sequencing of Coccidioides fungi reveals recent hybridization and transposon control.</title>
        <authorList>
            <person name="Neafsey D.E."/>
            <person name="Barker B.M."/>
            <person name="Sharpton T.J."/>
            <person name="Stajich J.E."/>
            <person name="Park D.J."/>
            <person name="Whiston E."/>
            <person name="Hung C.-Y."/>
            <person name="McMahan C."/>
            <person name="White J."/>
            <person name="Sykes S."/>
            <person name="Heiman D."/>
            <person name="Young S."/>
            <person name="Zeng Q."/>
            <person name="Abouelleil A."/>
            <person name="Aftuck L."/>
            <person name="Bessette D."/>
            <person name="Brown A."/>
            <person name="FitzGerald M."/>
            <person name="Lui A."/>
            <person name="Macdonald J.P."/>
            <person name="Priest M."/>
            <person name="Orbach M.J."/>
            <person name="Galgiani J.N."/>
            <person name="Kirkland T.N."/>
            <person name="Cole G.T."/>
            <person name="Birren B.W."/>
            <person name="Henn M.R."/>
            <person name="Taylor J.W."/>
            <person name="Rounsley S.D."/>
        </authorList>
    </citation>
    <scope>NUCLEOTIDE SEQUENCE [LARGE SCALE GENOMIC DNA]</scope>
    <source>
        <strain evidence="2">RMSCC 3703</strain>
    </source>
</reference>
<sequence>MDLERRMTIAYTMNKMGPGIIGSSHSEAYVRAMYAASAERCRLFLSYRSRIRERELGLDRRETEPNNTTIFYIIFTKATSQHSTHLAVRLQGERLMHASHYVQVMQIMRPEKLKVGEEMSESDVI</sequence>